<evidence type="ECO:0008006" key="6">
    <source>
        <dbReference type="Google" id="ProtNLM"/>
    </source>
</evidence>
<evidence type="ECO:0000259" key="2">
    <source>
        <dbReference type="Pfam" id="PF13087"/>
    </source>
</evidence>
<evidence type="ECO:0000313" key="4">
    <source>
        <dbReference type="EMBL" id="BDC99031.1"/>
    </source>
</evidence>
<dbReference type="InterPro" id="IPR027417">
    <property type="entry name" value="P-loop_NTPase"/>
</dbReference>
<feature type="domain" description="DNA2/NAM7 helicase-like C-terminal" evidence="2">
    <location>
        <begin position="844"/>
        <end position="1031"/>
    </location>
</feature>
<dbReference type="EMBL" id="AP025292">
    <property type="protein sequence ID" value="BDC99031.1"/>
    <property type="molecule type" value="Genomic_DNA"/>
</dbReference>
<dbReference type="Pfam" id="PF13087">
    <property type="entry name" value="AAA_12"/>
    <property type="match status" value="1"/>
</dbReference>
<dbReference type="RefSeq" id="WP_338398027.1">
    <property type="nucleotide sequence ID" value="NZ_AP025292.1"/>
</dbReference>
<feature type="domain" description="Restriction endonuclease type II-like" evidence="3">
    <location>
        <begin position="1103"/>
        <end position="1197"/>
    </location>
</feature>
<dbReference type="Gene3D" id="3.40.960.10">
    <property type="entry name" value="VSR Endonuclease"/>
    <property type="match status" value="1"/>
</dbReference>
<feature type="coiled-coil region" evidence="1">
    <location>
        <begin position="678"/>
        <end position="705"/>
    </location>
</feature>
<dbReference type="InterPro" id="IPR011335">
    <property type="entry name" value="Restrct_endonuc-II-like"/>
</dbReference>
<dbReference type="InterPro" id="IPR025103">
    <property type="entry name" value="DUF4011"/>
</dbReference>
<gene>
    <name evidence="4" type="ORF">PEPS_13120</name>
</gene>
<dbReference type="Pfam" id="PF13195">
    <property type="entry name" value="DUF4011"/>
    <property type="match status" value="1"/>
</dbReference>
<name>A0ABM7VDL1_9BACT</name>
<sequence>MENAQLSKAFVGSLESKLKVGNLRAIHLNATPGRRRNRLDLIDLKKVEEKLPQDLLTDLLTKPKFSHKIAVNSKQLTLLSEEQLSQADKALGKLKNLHMDLTSDFQEHGVNSLGFGYPMLIARNPNMPKQLICAPLFIWRLDLEKDPRNLNDWKIKKNEDHPIIINEQLRSYIESEFGGLKLPEIPEGMLDDNLIDEGELLQMVNTIMATLKAQQVEAIPELSATPDKARMENLTGSTPWIAWSGVFGMFRAQRESIIYDLKHVQDHFEDFKETEDHDSYRAFTTSSVTVDPSQEKLIHLLGEERKLIIQGPPGTGKSQSLTAIITNALENNARCLVVCEKKTALEVLKNNLAKIGLDHLCVVIDDVNKDRKKVVDAIRNIVDGKNELPFGNLSVNDYEMARSRFEKIKVQANQQYHHATAKVLGDFSWKDAIAKKMSAEKKLSDGQPEQLPQQGSLAFTIEELASLEDQIRDAQYLFEAIGQLDCSLKLFKATVFERKFSQTLRNELDGKLVQVQENLKTLHKQLAKAETSFGDKLWDQKSQGGLLFFIKSIFNSKLKQMKATATELEQQALKLDASLSALISNHPVEGIQSGEDISRFVSENESLLEQLQADMRSYKPFHDWQYFKSQTAHQQARVLIDHLEQVPVADWYNCFQYWYFNSLLLAKEHEQVGVQNQDDRLLRQLNELTAEIQKHQAQYIITQQSKKVQQTLSQKNRQSLKLLFNYRKNKAHQSKTSLRKILDREFDLFTDFFPVTMVNPVVCSSIIPMQADLYDLVIFDEASQIRLEDSYAALMRGKFKIVSGDVHQMPPSSYFSKGGEAAEEEEGDEEDVALAGSESLLTFAKDSSFKFSYLDFHYRSKHPHLIDFSNAAFYGGRLVPMPNSKNYSPIKFHEVNGLYENRTNPTEAMEIVKFLANEIKPDQQGQLPSVGVATFNMDQRNLIWDMIFKACEESAEFSKKLQALTAAGFFVKNLENIQGDERDIIMLSTTFGCNAEGKFRQIFGQLNNVTKGYKLLNVIVTRAKEQLHVFSSFPSESYAKYLDEIATSGNNGKGILYAYLAYARACSNGNEEERQGILNHLQQYSAESSSAAEVGENETESPFEQEVYEYLLDFFPKESIVLQYPFGGFRLDFVLKNSKGEPVICLEADGKKFHESDEAYRYDLHRQNILEQHGFKVYRIWSTNWWQDPLGEIQKLRRYAEQYLN</sequence>
<proteinExistence type="predicted"/>
<dbReference type="Pfam" id="PF18741">
    <property type="entry name" value="MTES_1575"/>
    <property type="match status" value="1"/>
</dbReference>
<dbReference type="PANTHER" id="PTHR10887">
    <property type="entry name" value="DNA2/NAM7 HELICASE FAMILY"/>
    <property type="match status" value="1"/>
</dbReference>
<dbReference type="Proteomes" id="UP001354989">
    <property type="component" value="Chromosome"/>
</dbReference>
<organism evidence="4 5">
    <name type="scientific">Persicobacter psychrovividus</name>
    <dbReference type="NCBI Taxonomy" id="387638"/>
    <lineage>
        <taxon>Bacteria</taxon>
        <taxon>Pseudomonadati</taxon>
        <taxon>Bacteroidota</taxon>
        <taxon>Cytophagia</taxon>
        <taxon>Cytophagales</taxon>
        <taxon>Persicobacteraceae</taxon>
        <taxon>Persicobacter</taxon>
    </lineage>
</organism>
<dbReference type="InterPro" id="IPR041679">
    <property type="entry name" value="DNA2/NAM7-like_C"/>
</dbReference>
<reference evidence="4 5" key="1">
    <citation type="submission" date="2021-12" db="EMBL/GenBank/DDBJ databases">
        <title>Genome sequencing of bacteria with rrn-lacking chromosome and rrn-plasmid.</title>
        <authorList>
            <person name="Anda M."/>
            <person name="Iwasaki W."/>
        </authorList>
    </citation>
    <scope>NUCLEOTIDE SEQUENCE [LARGE SCALE GENOMIC DNA]</scope>
    <source>
        <strain evidence="4 5">NBRC 101262</strain>
    </source>
</reference>
<dbReference type="SUPFAM" id="SSF52540">
    <property type="entry name" value="P-loop containing nucleoside triphosphate hydrolases"/>
    <property type="match status" value="1"/>
</dbReference>
<evidence type="ECO:0000256" key="1">
    <source>
        <dbReference type="SAM" id="Coils"/>
    </source>
</evidence>
<keyword evidence="1" id="KW-0175">Coiled coil</keyword>
<dbReference type="InterPro" id="IPR045055">
    <property type="entry name" value="DNA2/NAM7-like"/>
</dbReference>
<evidence type="ECO:0000313" key="5">
    <source>
        <dbReference type="Proteomes" id="UP001354989"/>
    </source>
</evidence>
<accession>A0ABM7VDL1</accession>
<dbReference type="InterPro" id="IPR047187">
    <property type="entry name" value="SF1_C_Upf1"/>
</dbReference>
<keyword evidence="5" id="KW-1185">Reference proteome</keyword>
<dbReference type="InterPro" id="IPR049468">
    <property type="entry name" value="Restrct_endonuc-II-like_dom"/>
</dbReference>
<feature type="coiled-coil region" evidence="1">
    <location>
        <begin position="505"/>
        <end position="578"/>
    </location>
</feature>
<dbReference type="CDD" id="cd18808">
    <property type="entry name" value="SF1_C_Upf1"/>
    <property type="match status" value="1"/>
</dbReference>
<evidence type="ECO:0000259" key="3">
    <source>
        <dbReference type="Pfam" id="PF18741"/>
    </source>
</evidence>
<protein>
    <recommendedName>
        <fullName evidence="6">DUF4011 domain-containing protein</fullName>
    </recommendedName>
</protein>
<dbReference type="Gene3D" id="3.40.50.300">
    <property type="entry name" value="P-loop containing nucleotide triphosphate hydrolases"/>
    <property type="match status" value="3"/>
</dbReference>
<dbReference type="SUPFAM" id="SSF52980">
    <property type="entry name" value="Restriction endonuclease-like"/>
    <property type="match status" value="1"/>
</dbReference>